<dbReference type="Gene3D" id="2.60.120.10">
    <property type="entry name" value="Jelly Rolls"/>
    <property type="match status" value="1"/>
</dbReference>
<dbReference type="InterPro" id="IPR029044">
    <property type="entry name" value="Nucleotide-diphossugar_trans"/>
</dbReference>
<dbReference type="InterPro" id="IPR049577">
    <property type="entry name" value="GMPP_N"/>
</dbReference>
<organism evidence="12 13">
    <name type="scientific">Pararobbsia silviterrae</name>
    <dbReference type="NCBI Taxonomy" id="1792498"/>
    <lineage>
        <taxon>Bacteria</taxon>
        <taxon>Pseudomonadati</taxon>
        <taxon>Pseudomonadota</taxon>
        <taxon>Betaproteobacteria</taxon>
        <taxon>Burkholderiales</taxon>
        <taxon>Burkholderiaceae</taxon>
        <taxon>Pararobbsia</taxon>
    </lineage>
</organism>
<feature type="domain" description="MannoseP isomerase/GMP-like beta-helix" evidence="11">
    <location>
        <begin position="318"/>
        <end position="366"/>
    </location>
</feature>
<dbReference type="InterPro" id="IPR005835">
    <property type="entry name" value="NTP_transferase_dom"/>
</dbReference>
<keyword evidence="4 12" id="KW-0548">Nucleotidyltransferase</keyword>
<sequence>MHAIEALAGQTTRLVPVIICGGAGTRLWPVSREAFPKPLMRLEDGQSLLQKTFLRACRLPGVSEIMIVTNRETYFLAKDDCRETGVDDVTVGFVLEPVARNTAPAIGAAALAVRERHGDDATMLVLPADHLIHDLDAFEAAVARAAQAAQAGRIVTFGIAPTRPETGYGYIEVDAPIASAAIHDVSRFVEKPSADIAEMYVHGRKHLWNAGMFCFRPDVILDALDTHASAVSGPIAQAVARAARAQSDDGYSIELDPMSFKHAENVSIDYAVMERASNVAVVPCDIGWSDIGSWQAISELTKPDTAGNRVQGAVSLHDVENCFIRGETRMIGALGIHDLIIVDTPDALLVASRDRAEDVKQIVARLKTDGHQSCKLHRTVHRPWGTYTVLEEGERFKMKRIVVKPGASLSLQMHHHRSEHWIVVSGCAEAQCGDRVIALQPNESTYIPAGDKHRLTNPGVLDLVLIEVQCGEYLGEDDIVRFQDMYGRLPELAPAPQPATQIA</sequence>
<keyword evidence="12" id="KW-0413">Isomerase</keyword>
<evidence type="ECO:0000313" key="13">
    <source>
        <dbReference type="Proteomes" id="UP000270342"/>
    </source>
</evidence>
<dbReference type="InterPro" id="IPR054566">
    <property type="entry name" value="ManC/GMP-like_b-helix"/>
</dbReference>
<feature type="domain" description="Mannose-6-phosphate isomerase type II C-terminal" evidence="10">
    <location>
        <begin position="370"/>
        <end position="484"/>
    </location>
</feature>
<evidence type="ECO:0000256" key="1">
    <source>
        <dbReference type="ARBA" id="ARBA00006115"/>
    </source>
</evidence>
<evidence type="ECO:0000256" key="4">
    <source>
        <dbReference type="ARBA" id="ARBA00022695"/>
    </source>
</evidence>
<dbReference type="SUPFAM" id="SSF53448">
    <property type="entry name" value="Nucleotide-diphospho-sugar transferases"/>
    <property type="match status" value="1"/>
</dbReference>
<dbReference type="InterPro" id="IPR001538">
    <property type="entry name" value="Man6P_isomerase-2_C"/>
</dbReference>
<keyword evidence="13" id="KW-1185">Reference proteome</keyword>
<evidence type="ECO:0000256" key="2">
    <source>
        <dbReference type="ARBA" id="ARBA00012387"/>
    </source>
</evidence>
<dbReference type="FunFam" id="2.60.120.10:FF:000032">
    <property type="entry name" value="Mannose-1-phosphate guanylyltransferase/mannose-6-phosphate isomerase"/>
    <property type="match status" value="1"/>
</dbReference>
<evidence type="ECO:0000256" key="8">
    <source>
        <dbReference type="RuleBase" id="RU004190"/>
    </source>
</evidence>
<dbReference type="AlphaFoldDB" id="A0A494YAG9"/>
<dbReference type="EC" id="2.7.7.13" evidence="2"/>
<dbReference type="GO" id="GO:0005525">
    <property type="term" value="F:GTP binding"/>
    <property type="evidence" value="ECO:0007669"/>
    <property type="project" value="UniProtKB-KW"/>
</dbReference>
<proteinExistence type="inferred from homology"/>
<dbReference type="Gene3D" id="3.90.550.10">
    <property type="entry name" value="Spore Coat Polysaccharide Biosynthesis Protein SpsA, Chain A"/>
    <property type="match status" value="1"/>
</dbReference>
<dbReference type="Pfam" id="PF00483">
    <property type="entry name" value="NTP_transferase"/>
    <property type="match status" value="1"/>
</dbReference>
<evidence type="ECO:0000256" key="6">
    <source>
        <dbReference type="ARBA" id="ARBA00023134"/>
    </source>
</evidence>
<comment type="similarity">
    <text evidence="1 8">Belongs to the mannose-6-phosphate isomerase type 2 family.</text>
</comment>
<keyword evidence="5" id="KW-0547">Nucleotide-binding</keyword>
<dbReference type="InterPro" id="IPR011051">
    <property type="entry name" value="RmlC_Cupin_sf"/>
</dbReference>
<dbReference type="GO" id="GO:0000271">
    <property type="term" value="P:polysaccharide biosynthetic process"/>
    <property type="evidence" value="ECO:0007669"/>
    <property type="project" value="InterPro"/>
</dbReference>
<dbReference type="CDD" id="cd02509">
    <property type="entry name" value="GDP-M1P_Guanylyltransferase"/>
    <property type="match status" value="1"/>
</dbReference>
<evidence type="ECO:0000259" key="10">
    <source>
        <dbReference type="Pfam" id="PF01050"/>
    </source>
</evidence>
<protein>
    <recommendedName>
        <fullName evidence="2">mannose-1-phosphate guanylyltransferase</fullName>
        <ecNumber evidence="2">2.7.7.13</ecNumber>
    </recommendedName>
</protein>
<dbReference type="InterPro" id="IPR014710">
    <property type="entry name" value="RmlC-like_jellyroll"/>
</dbReference>
<dbReference type="Proteomes" id="UP000270342">
    <property type="component" value="Unassembled WGS sequence"/>
</dbReference>
<dbReference type="GO" id="GO:0009298">
    <property type="term" value="P:GDP-mannose biosynthetic process"/>
    <property type="evidence" value="ECO:0007669"/>
    <property type="project" value="TreeGrafter"/>
</dbReference>
<gene>
    <name evidence="12" type="ORF">D7S86_03970</name>
</gene>
<comment type="caution">
    <text evidence="12">The sequence shown here is derived from an EMBL/GenBank/DDBJ whole genome shotgun (WGS) entry which is preliminary data.</text>
</comment>
<dbReference type="SUPFAM" id="SSF51182">
    <property type="entry name" value="RmlC-like cupins"/>
    <property type="match status" value="1"/>
</dbReference>
<dbReference type="Pfam" id="PF01050">
    <property type="entry name" value="MannoseP_isomer"/>
    <property type="match status" value="1"/>
</dbReference>
<dbReference type="InterPro" id="IPR006375">
    <property type="entry name" value="Man1P_GuaTrfase/Man6P_Isoase"/>
</dbReference>
<dbReference type="PANTHER" id="PTHR46390">
    <property type="entry name" value="MANNOSE-1-PHOSPHATE GUANYLYLTRANSFERASE"/>
    <property type="match status" value="1"/>
</dbReference>
<dbReference type="InterPro" id="IPR051161">
    <property type="entry name" value="Mannose-6P_isomerase_type2"/>
</dbReference>
<dbReference type="GO" id="GO:0004475">
    <property type="term" value="F:mannose-1-phosphate guanylyltransferase (GTP) activity"/>
    <property type="evidence" value="ECO:0007669"/>
    <property type="project" value="UniProtKB-EC"/>
</dbReference>
<evidence type="ECO:0000259" key="11">
    <source>
        <dbReference type="Pfam" id="PF22640"/>
    </source>
</evidence>
<dbReference type="FunFam" id="3.90.550.10:FF:000046">
    <property type="entry name" value="Mannose-1-phosphate guanylyltransferase (GDP)"/>
    <property type="match status" value="1"/>
</dbReference>
<dbReference type="EMBL" id="RBZU01000001">
    <property type="protein sequence ID" value="RKP59416.1"/>
    <property type="molecule type" value="Genomic_DNA"/>
</dbReference>
<reference evidence="12 13" key="1">
    <citation type="submission" date="2018-10" db="EMBL/GenBank/DDBJ databases">
        <title>Robbsia sp. DHC34, isolated from soil.</title>
        <authorList>
            <person name="Gao Z.-H."/>
            <person name="Qiu L.-H."/>
        </authorList>
    </citation>
    <scope>NUCLEOTIDE SEQUENCE [LARGE SCALE GENOMIC DNA]</scope>
    <source>
        <strain evidence="12 13">DHC34</strain>
    </source>
</reference>
<accession>A0A494YAG9</accession>
<evidence type="ECO:0000313" key="12">
    <source>
        <dbReference type="EMBL" id="RKP59416.1"/>
    </source>
</evidence>
<feature type="domain" description="Nucleotidyl transferase" evidence="9">
    <location>
        <begin position="16"/>
        <end position="302"/>
    </location>
</feature>
<dbReference type="Pfam" id="PF22640">
    <property type="entry name" value="ManC_GMP_beta-helix"/>
    <property type="match status" value="1"/>
</dbReference>
<comment type="catalytic activity">
    <reaction evidence="7">
        <text>alpha-D-mannose 1-phosphate + GTP + H(+) = GDP-alpha-D-mannose + diphosphate</text>
        <dbReference type="Rhea" id="RHEA:15229"/>
        <dbReference type="ChEBI" id="CHEBI:15378"/>
        <dbReference type="ChEBI" id="CHEBI:33019"/>
        <dbReference type="ChEBI" id="CHEBI:37565"/>
        <dbReference type="ChEBI" id="CHEBI:57527"/>
        <dbReference type="ChEBI" id="CHEBI:58409"/>
        <dbReference type="EC" id="2.7.7.13"/>
    </reaction>
</comment>
<dbReference type="CDD" id="cd02213">
    <property type="entry name" value="cupin_PMI_typeII_C"/>
    <property type="match status" value="1"/>
</dbReference>
<dbReference type="GO" id="GO:0016853">
    <property type="term" value="F:isomerase activity"/>
    <property type="evidence" value="ECO:0007669"/>
    <property type="project" value="UniProtKB-KW"/>
</dbReference>
<dbReference type="OrthoDB" id="9806359at2"/>
<evidence type="ECO:0000259" key="9">
    <source>
        <dbReference type="Pfam" id="PF00483"/>
    </source>
</evidence>
<dbReference type="PANTHER" id="PTHR46390:SF1">
    <property type="entry name" value="MANNOSE-1-PHOSPHATE GUANYLYLTRANSFERASE"/>
    <property type="match status" value="1"/>
</dbReference>
<evidence type="ECO:0000256" key="7">
    <source>
        <dbReference type="ARBA" id="ARBA00047343"/>
    </source>
</evidence>
<dbReference type="NCBIfam" id="TIGR01479">
    <property type="entry name" value="GMP_PMI"/>
    <property type="match status" value="1"/>
</dbReference>
<name>A0A494YAG9_9BURK</name>
<evidence type="ECO:0000256" key="5">
    <source>
        <dbReference type="ARBA" id="ARBA00022741"/>
    </source>
</evidence>
<evidence type="ECO:0000256" key="3">
    <source>
        <dbReference type="ARBA" id="ARBA00022679"/>
    </source>
</evidence>
<keyword evidence="6" id="KW-0342">GTP-binding</keyword>
<dbReference type="RefSeq" id="WP_121084288.1">
    <property type="nucleotide sequence ID" value="NZ_RBZU01000001.1"/>
</dbReference>
<keyword evidence="3 12" id="KW-0808">Transferase</keyword>